<dbReference type="GeneID" id="103599353"/>
<dbReference type="Proteomes" id="UP000694923">
    <property type="component" value="Unplaced"/>
</dbReference>
<feature type="compositionally biased region" description="Polar residues" evidence="7">
    <location>
        <begin position="626"/>
        <end position="641"/>
    </location>
</feature>
<dbReference type="InterPro" id="IPR030417">
    <property type="entry name" value="MS4A"/>
</dbReference>
<feature type="region of interest" description="Disordered" evidence="7">
    <location>
        <begin position="484"/>
        <end position="641"/>
    </location>
</feature>
<organism evidence="9 10">
    <name type="scientific">Galeopterus variegatus</name>
    <name type="common">Malayan flying lemur</name>
    <name type="synonym">Cynocephalus variegatus</name>
    <dbReference type="NCBI Taxonomy" id="482537"/>
    <lineage>
        <taxon>Eukaryota</taxon>
        <taxon>Metazoa</taxon>
        <taxon>Chordata</taxon>
        <taxon>Craniata</taxon>
        <taxon>Vertebrata</taxon>
        <taxon>Euteleostomi</taxon>
        <taxon>Mammalia</taxon>
        <taxon>Eutheria</taxon>
        <taxon>Euarchontoglires</taxon>
        <taxon>Dermoptera</taxon>
        <taxon>Cynocephalidae</taxon>
        <taxon>Galeopterus</taxon>
    </lineage>
</organism>
<sequence length="839" mass="96592">MESSSQDQRATHVITIQPKETVLTAFPYKPHSSLLDFLKGEPKLLGAVQILLALIIVGLGAIFAFNYINFSHKFPLVFLSGYPFWGAFIFILTGYLTGIDEKSKKNVGILSILLIISIAELSISVTVASFRSKCWTSSDEIVFFLPSDVTQNIERPAPEEIDQLQFELQEESSSDNTTTNAQTVFFGGYVFFKLRVSKSPLPSQSVSQPGNYSTDSQYTPAASVPYEQQKRIASPFKFSEEEIELKHLPPILEKRLPENIMHSQQKSTIEKLKDKNLQSSIVQPPQRQTQLLQDQGFPIHSVYTLQTLPPGDLPSQALPVKSQPEQAMTSKSPKSHVKQFYDLTSENLPSQDICQDTSSHNMPSENIVYQDTPYQSMPSQHTSYQSTPSQYTPYQSTPSQYTPYQSIPSQDMLYQNALPDIPTQAILSEARTVHQAQFPNIQHLPQQPLDPQPQNEQFLYVSYQNIRSEVMELTQEWKSEEELHSKKFPKRHSLDQKTKDWQPPRRHSSDRQSKGWKSPKRKSLDQQIKDQVSSKRHSIDKQAQYNQTIQKLPDQQVEDWQSKGGQFPKQKSRKEQVEDQMAEEEQSPKKQTKDQRAQEEKSPKGQSQNWQAEGQQAQMEKATKGWESQIQQNQDLQSPQKLSPYWATRGQDWRTQDWINKNWKARECQLEMQHSLNREPHAWQTQDVLEKEVLEQKALYQEAQTQHTTAQDNLHQQLQNVPFQGSKGQDKNQQDFQSRVKQKEDMQGSSMQTRDIEPKDKKYTVQKPRDLKSEDMKLDFHSSFCQSSVQDTYLTYLSDIDSEHDMQQSTVCPNSYKEMLNVTSTSFCPKDQQQSEDSD</sequence>
<keyword evidence="4 8" id="KW-1133">Transmembrane helix</keyword>
<evidence type="ECO:0000256" key="2">
    <source>
        <dbReference type="ARBA" id="ARBA00009565"/>
    </source>
</evidence>
<comment type="similarity">
    <text evidence="2">Belongs to the MS4A family.</text>
</comment>
<feature type="region of interest" description="Disordered" evidence="7">
    <location>
        <begin position="200"/>
        <end position="221"/>
    </location>
</feature>
<dbReference type="RefSeq" id="XP_008581683.1">
    <property type="nucleotide sequence ID" value="XM_008583461.1"/>
</dbReference>
<accession>A0ABM0RM42</accession>
<feature type="compositionally biased region" description="Basic and acidic residues" evidence="7">
    <location>
        <begin position="492"/>
        <end position="513"/>
    </location>
</feature>
<feature type="coiled-coil region" evidence="6">
    <location>
        <begin position="686"/>
        <end position="720"/>
    </location>
</feature>
<feature type="compositionally biased region" description="Polar residues" evidence="7">
    <location>
        <begin position="200"/>
        <end position="220"/>
    </location>
</feature>
<evidence type="ECO:0000256" key="3">
    <source>
        <dbReference type="ARBA" id="ARBA00022692"/>
    </source>
</evidence>
<feature type="transmembrane region" description="Helical" evidence="8">
    <location>
        <begin position="107"/>
        <end position="130"/>
    </location>
</feature>
<keyword evidence="3 8" id="KW-0812">Transmembrane</keyword>
<feature type="region of interest" description="Disordered" evidence="7">
    <location>
        <begin position="375"/>
        <end position="399"/>
    </location>
</feature>
<feature type="compositionally biased region" description="Basic and acidic residues" evidence="7">
    <location>
        <begin position="586"/>
        <end position="603"/>
    </location>
</feature>
<name>A0ABM0RM42_GALVR</name>
<evidence type="ECO:0000256" key="5">
    <source>
        <dbReference type="ARBA" id="ARBA00023136"/>
    </source>
</evidence>
<feature type="compositionally biased region" description="Polar residues" evidence="7">
    <location>
        <begin position="541"/>
        <end position="550"/>
    </location>
</feature>
<evidence type="ECO:0000256" key="8">
    <source>
        <dbReference type="SAM" id="Phobius"/>
    </source>
</evidence>
<feature type="compositionally biased region" description="Polar residues" evidence="7">
    <location>
        <begin position="604"/>
        <end position="618"/>
    </location>
</feature>
<dbReference type="Pfam" id="PF04103">
    <property type="entry name" value="CD20"/>
    <property type="match status" value="1"/>
</dbReference>
<evidence type="ECO:0000256" key="6">
    <source>
        <dbReference type="SAM" id="Coils"/>
    </source>
</evidence>
<feature type="transmembrane region" description="Helical" evidence="8">
    <location>
        <begin position="74"/>
        <end position="95"/>
    </location>
</feature>
<dbReference type="PANTHER" id="PTHR23320">
    <property type="entry name" value="MEMBRANE-SPANNING 4-DOMAINS SUBFAMILY A MS4A -RELATED"/>
    <property type="match status" value="1"/>
</dbReference>
<dbReference type="InterPro" id="IPR007237">
    <property type="entry name" value="CD20-like"/>
</dbReference>
<comment type="subcellular location">
    <subcellularLocation>
        <location evidence="1">Membrane</location>
        <topology evidence="1">Multi-pass membrane protein</topology>
    </subcellularLocation>
</comment>
<evidence type="ECO:0000256" key="7">
    <source>
        <dbReference type="SAM" id="MobiDB-lite"/>
    </source>
</evidence>
<evidence type="ECO:0000256" key="1">
    <source>
        <dbReference type="ARBA" id="ARBA00004141"/>
    </source>
</evidence>
<protein>
    <submittedName>
        <fullName evidence="10">Membrane-spanning 4-domains subfamily A member 14-like</fullName>
    </submittedName>
</protein>
<evidence type="ECO:0000313" key="10">
    <source>
        <dbReference type="RefSeq" id="XP_008581683.1"/>
    </source>
</evidence>
<evidence type="ECO:0000256" key="4">
    <source>
        <dbReference type="ARBA" id="ARBA00022989"/>
    </source>
</evidence>
<evidence type="ECO:0000313" key="9">
    <source>
        <dbReference type="Proteomes" id="UP000694923"/>
    </source>
</evidence>
<feature type="region of interest" description="Disordered" evidence="7">
    <location>
        <begin position="723"/>
        <end position="762"/>
    </location>
</feature>
<keyword evidence="9" id="KW-1185">Reference proteome</keyword>
<reference evidence="10" key="1">
    <citation type="submission" date="2025-08" db="UniProtKB">
        <authorList>
            <consortium name="RefSeq"/>
        </authorList>
    </citation>
    <scope>IDENTIFICATION</scope>
</reference>
<gene>
    <name evidence="10" type="primary">LOC103599353</name>
</gene>
<dbReference type="PANTHER" id="PTHR23320:SF10">
    <property type="entry name" value="MEMBRANE-SPANNING 4-DOMAINS SUBFAMILY A MEMBER 14"/>
    <property type="match status" value="1"/>
</dbReference>
<keyword evidence="5 8" id="KW-0472">Membrane</keyword>
<proteinExistence type="inferred from homology"/>
<keyword evidence="6" id="KW-0175">Coiled coil</keyword>
<feature type="transmembrane region" description="Helical" evidence="8">
    <location>
        <begin position="44"/>
        <end position="68"/>
    </location>
</feature>